<dbReference type="InterPro" id="IPR016024">
    <property type="entry name" value="ARM-type_fold"/>
</dbReference>
<dbReference type="InterPro" id="IPR046807">
    <property type="entry name" value="Tra1_central"/>
</dbReference>
<evidence type="ECO:0000313" key="1">
    <source>
        <dbReference type="EMBL" id="KAJ3053641.1"/>
    </source>
</evidence>
<dbReference type="Pfam" id="PF20175">
    <property type="entry name" value="Tra1_central"/>
    <property type="match status" value="1"/>
</dbReference>
<reference evidence="1" key="1">
    <citation type="submission" date="2020-05" db="EMBL/GenBank/DDBJ databases">
        <title>Phylogenomic resolution of chytrid fungi.</title>
        <authorList>
            <person name="Stajich J.E."/>
            <person name="Amses K."/>
            <person name="Simmons R."/>
            <person name="Seto K."/>
            <person name="Myers J."/>
            <person name="Bonds A."/>
            <person name="Quandt C.A."/>
            <person name="Barry K."/>
            <person name="Liu P."/>
            <person name="Grigoriev I."/>
            <person name="Longcore J.E."/>
            <person name="James T.Y."/>
        </authorList>
    </citation>
    <scope>NUCLEOTIDE SEQUENCE</scope>
    <source>
        <strain evidence="1">JEL0318</strain>
    </source>
</reference>
<sequence>MSKTLNVVNSDVYAQRLGDPNVGVNVKLEIITEIRDSMDTLQNPDYARILSFLIPCFNRILRDEPPSFVNNTMEQKIRCTILDIIQRFPQNDILRPYASELIDTMMHVFRVDNEENATIALKILMELNRTYKGFLEANAQAFLDIVMEMYGNMEQAVKETFDDQLISAVSTPVASGPQVPASPAAESVEQASGRTLPKAMFSFKVLTECPIIIALVFQLYRKYVNEAVPKFVPLIVKVLSLQPRAQQIAQQEADAAGKGYVGVSPAIKNRAAFMDFIALQVKTASFIAYILKSFTPLLKDHAQTIGDSLVALMRACPSEAAGSRKELLVATRAIFYTDFRGAFVKHLDLLLDESVVVGPGITQRDALRATAHTMLVDFLHHVRHHFTPQQLARVVHTYGVLFNDTGFPLSVQTVMGRLLSNMYDAIDKLQDKAEARKLLLRVIDAIATKLRVLRITEPIATKFQQKRKTHGPLPSPTELYSGTPEFDGFLDLGYVQPIRTSTKAFENSLDVLKDARSLIKNMLLGMIKTFNSLRVTGQLPAIADPNDPRQIMLKSFKHEEAQVLVRYFREGLACTSYYNAKVDDKSNRMQAPTKEVAQEEKEICEALAQSLICLDPATFQDIFSSHIGYIFDQMVTYPGVIALPQALLSSPQIVASVAGLLLRFLVERLTRLGEKDQNYATTMLRLFKVLFVAVTQHPDKLEVVLRPHLGNIIMTSMKNSGRAVEPLNYFMLLRTLFRSIGGGRFELLYQEVLPFLQVLLESLNSLLAAAHEPRMRELFVELCLTVPVRLSVLLPYLSQLMKPLVYALQAGQELVSQGLRTLELCIDNLTQEFLEPIMAPVIKELMVGLWKHLKPGTAGANG</sequence>
<dbReference type="InterPro" id="IPR050517">
    <property type="entry name" value="DDR_Repair_Kinase"/>
</dbReference>
<dbReference type="SUPFAM" id="SSF48371">
    <property type="entry name" value="ARM repeat"/>
    <property type="match status" value="1"/>
</dbReference>
<name>A0AAD5X7D2_9FUNG</name>
<dbReference type="GO" id="GO:0035267">
    <property type="term" value="C:NuA4 histone acetyltransferase complex"/>
    <property type="evidence" value="ECO:0007669"/>
    <property type="project" value="TreeGrafter"/>
</dbReference>
<keyword evidence="2" id="KW-1185">Reference proteome</keyword>
<comment type="caution">
    <text evidence="1">The sequence shown here is derived from an EMBL/GenBank/DDBJ whole genome shotgun (WGS) entry which is preliminary data.</text>
</comment>
<gene>
    <name evidence="1" type="ORF">HK097_003754</name>
</gene>
<dbReference type="Gene3D" id="1.25.10.10">
    <property type="entry name" value="Leucine-rich Repeat Variant"/>
    <property type="match status" value="1"/>
</dbReference>
<dbReference type="PANTHER" id="PTHR11139">
    <property type="entry name" value="ATAXIA TELANGIECTASIA MUTATED ATM -RELATED"/>
    <property type="match status" value="1"/>
</dbReference>
<dbReference type="AlphaFoldDB" id="A0AAD5X7D2"/>
<dbReference type="EMBL" id="JADGJD010000191">
    <property type="protein sequence ID" value="KAJ3053641.1"/>
    <property type="molecule type" value="Genomic_DNA"/>
</dbReference>
<accession>A0AAD5X7D2</accession>
<dbReference type="PANTHER" id="PTHR11139:SF1">
    <property type="entry name" value="TRANSFORMATION_TRANSCRIPTION DOMAIN-ASSOCIATED PROTEIN"/>
    <property type="match status" value="1"/>
</dbReference>
<dbReference type="Proteomes" id="UP001212841">
    <property type="component" value="Unassembled WGS sequence"/>
</dbReference>
<protein>
    <recommendedName>
        <fullName evidence="3">Transformation/transcription domain-associated protein</fullName>
    </recommendedName>
</protein>
<dbReference type="InterPro" id="IPR011989">
    <property type="entry name" value="ARM-like"/>
</dbReference>
<dbReference type="GO" id="GO:0000124">
    <property type="term" value="C:SAGA complex"/>
    <property type="evidence" value="ECO:0007669"/>
    <property type="project" value="TreeGrafter"/>
</dbReference>
<proteinExistence type="predicted"/>
<dbReference type="GO" id="GO:0005634">
    <property type="term" value="C:nucleus"/>
    <property type="evidence" value="ECO:0007669"/>
    <property type="project" value="TreeGrafter"/>
</dbReference>
<evidence type="ECO:0000313" key="2">
    <source>
        <dbReference type="Proteomes" id="UP001212841"/>
    </source>
</evidence>
<evidence type="ECO:0008006" key="3">
    <source>
        <dbReference type="Google" id="ProtNLM"/>
    </source>
</evidence>
<feature type="non-terminal residue" evidence="1">
    <location>
        <position position="1"/>
    </location>
</feature>
<organism evidence="1 2">
    <name type="scientific">Rhizophlyctis rosea</name>
    <dbReference type="NCBI Taxonomy" id="64517"/>
    <lineage>
        <taxon>Eukaryota</taxon>
        <taxon>Fungi</taxon>
        <taxon>Fungi incertae sedis</taxon>
        <taxon>Chytridiomycota</taxon>
        <taxon>Chytridiomycota incertae sedis</taxon>
        <taxon>Chytridiomycetes</taxon>
        <taxon>Rhizophlyctidales</taxon>
        <taxon>Rhizophlyctidaceae</taxon>
        <taxon>Rhizophlyctis</taxon>
    </lineage>
</organism>
<dbReference type="GO" id="GO:0006281">
    <property type="term" value="P:DNA repair"/>
    <property type="evidence" value="ECO:0007669"/>
    <property type="project" value="TreeGrafter"/>
</dbReference>
<dbReference type="GO" id="GO:0006355">
    <property type="term" value="P:regulation of DNA-templated transcription"/>
    <property type="evidence" value="ECO:0007669"/>
    <property type="project" value="TreeGrafter"/>
</dbReference>